<dbReference type="PANTHER" id="PTHR38644:SF1">
    <property type="entry name" value="EXPRESSED PROTEIN"/>
    <property type="match status" value="1"/>
</dbReference>
<evidence type="ECO:0000259" key="2">
    <source>
        <dbReference type="Pfam" id="PF23868"/>
    </source>
</evidence>
<keyword evidence="4" id="KW-1185">Reference proteome</keyword>
<sequence length="651" mass="70452">MSTCLVSSFRPPLLARSHSCDAFSVIKYACCTVGRRTVSRRAALSTSVAVNSAAKPEDVRHHTLTVLHKTTSLLPRILPSDIHGKSRSVSLEFWNESLDNAYEDLTKSASSRGEDKIRIVVYACDDLAGAEDLVTALLEDPFASESQNERIRSRWKSLQNGRRAISIQYGTSVSDSGSILNISSSWLQQFPGPIQLIELSSSRSAAFSINDSTKDLFTADIPVIVCNPASTPLPSVLPYTTDSPPLPLTNPHALLIISSASTSYAPEIAARVKTLAAHDLSTVFVDPSRALKGLQTLRSNVASVTRAVADAFLSADAAKNSPSDVVAALHTQTAQSLIIGSLAACRSVLIQAEREADVVRSGTSALRSQVEEAKAKVDREVFGSVVDGGDEIRKAVEHAQKDVKVVMDALTWWKLLWRVDEVREIVGSAVDKAWCRDLERKLVFHAGRLAGLQQTFCDSSRALLSSFTPPSPFHSPVLHNTLARISASPSYPLSTTALTVPLHARQHQLEFPTSRLHAAAQRVVLSMGGSMFGGLGVAWAGWAGQLGAFQFGMGLETAVGAGMLGAAVGIRWAVGSWEKAKKAWWRDWDRVGEGLERDLRATLTRTIDEHVVVVPETVCSGLESLAAQRKEEVEELQEEVAALEQECNSKE</sequence>
<dbReference type="AlphaFoldDB" id="A0A1C7M1Q7"/>
<dbReference type="PANTHER" id="PTHR38644">
    <property type="entry name" value="EXPRESSED PROTEIN"/>
    <property type="match status" value="1"/>
</dbReference>
<reference evidence="3 4" key="1">
    <citation type="submission" date="2016-03" db="EMBL/GenBank/DDBJ databases">
        <title>Whole genome sequencing of Grifola frondosa 9006-11.</title>
        <authorList>
            <person name="Min B."/>
            <person name="Park H."/>
            <person name="Kim J.-G."/>
            <person name="Cho H."/>
            <person name="Oh Y.-L."/>
            <person name="Kong W.-S."/>
            <person name="Choi I.-G."/>
        </authorList>
    </citation>
    <scope>NUCLEOTIDE SEQUENCE [LARGE SCALE GENOMIC DNA]</scope>
    <source>
        <strain evidence="3 4">9006-11</strain>
    </source>
</reference>
<proteinExistence type="predicted"/>
<gene>
    <name evidence="3" type="ORF">A0H81_09080</name>
</gene>
<accession>A0A1C7M1Q7</accession>
<dbReference type="OrthoDB" id="5319015at2759"/>
<feature type="coiled-coil region" evidence="1">
    <location>
        <begin position="619"/>
        <end position="646"/>
    </location>
</feature>
<name>A0A1C7M1Q7_GRIFR</name>
<organism evidence="3 4">
    <name type="scientific">Grifola frondosa</name>
    <name type="common">Maitake</name>
    <name type="synonym">Polyporus frondosus</name>
    <dbReference type="NCBI Taxonomy" id="5627"/>
    <lineage>
        <taxon>Eukaryota</taxon>
        <taxon>Fungi</taxon>
        <taxon>Dikarya</taxon>
        <taxon>Basidiomycota</taxon>
        <taxon>Agaricomycotina</taxon>
        <taxon>Agaricomycetes</taxon>
        <taxon>Polyporales</taxon>
        <taxon>Grifolaceae</taxon>
        <taxon>Grifola</taxon>
    </lineage>
</organism>
<keyword evidence="1" id="KW-0175">Coiled coil</keyword>
<comment type="caution">
    <text evidence="3">The sequence shown here is derived from an EMBL/GenBank/DDBJ whole genome shotgun (WGS) entry which is preliminary data.</text>
</comment>
<evidence type="ECO:0000256" key="1">
    <source>
        <dbReference type="SAM" id="Coils"/>
    </source>
</evidence>
<evidence type="ECO:0000313" key="4">
    <source>
        <dbReference type="Proteomes" id="UP000092993"/>
    </source>
</evidence>
<dbReference type="EMBL" id="LUGG01000013">
    <property type="protein sequence ID" value="OBZ70860.1"/>
    <property type="molecule type" value="Genomic_DNA"/>
</dbReference>
<dbReference type="STRING" id="5627.A0A1C7M1Q7"/>
<feature type="domain" description="Mmc1 C-terminal" evidence="2">
    <location>
        <begin position="406"/>
        <end position="586"/>
    </location>
</feature>
<protein>
    <recommendedName>
        <fullName evidence="2">Mmc1 C-terminal domain-containing protein</fullName>
    </recommendedName>
</protein>
<dbReference type="OMA" id="RAWCRDL"/>
<dbReference type="Pfam" id="PF23868">
    <property type="entry name" value="Mmc1_C"/>
    <property type="match status" value="1"/>
</dbReference>
<dbReference type="Proteomes" id="UP000092993">
    <property type="component" value="Unassembled WGS sequence"/>
</dbReference>
<dbReference type="InterPro" id="IPR056196">
    <property type="entry name" value="Mmc1_C"/>
</dbReference>
<evidence type="ECO:0000313" key="3">
    <source>
        <dbReference type="EMBL" id="OBZ70860.1"/>
    </source>
</evidence>